<dbReference type="InterPro" id="IPR001584">
    <property type="entry name" value="Integrase_cat-core"/>
</dbReference>
<feature type="domain" description="Integrase catalytic" evidence="2">
    <location>
        <begin position="115"/>
        <end position="279"/>
    </location>
</feature>
<comment type="function">
    <text evidence="1">Involved in the transposition of the insertion sequence.</text>
</comment>
<dbReference type="PROSITE" id="PS50994">
    <property type="entry name" value="INTEGRASE"/>
    <property type="match status" value="1"/>
</dbReference>
<comment type="caution">
    <text evidence="3">The sequence shown here is derived from an EMBL/GenBank/DDBJ whole genome shotgun (WGS) entry which is preliminary data.</text>
</comment>
<dbReference type="InterPro" id="IPR048020">
    <property type="entry name" value="Transpos_IS3"/>
</dbReference>
<keyword evidence="4" id="KW-1185">Reference proteome</keyword>
<dbReference type="SUPFAM" id="SSF53098">
    <property type="entry name" value="Ribonuclease H-like"/>
    <property type="match status" value="1"/>
</dbReference>
<dbReference type="InterPro" id="IPR036397">
    <property type="entry name" value="RNaseH_sf"/>
</dbReference>
<dbReference type="Proteomes" id="UP001549104">
    <property type="component" value="Unassembled WGS sequence"/>
</dbReference>
<sequence>MRKEYSVERLCKTLGVSKSGYYDYMKRPQQGPSDRDLRDIKAIKRTYNKSKGTYGCKHIAGELKERGHIINHKRVARLMHELNLASKIRKARITRETRTNLVGHVYPNILNRNFDVDSPNLKWVMDLTEIKAEGAKLFISAIVDLFNRELIALAVGSRPIYELVEATIHMAMNERDLQSMKGILFHTDQRSVFTSLQHHKKSKELGFTPSMSRKANCWDNAVIESIFSHFKTEFDFHYPLNNYAQAKIDLLAFRNYFNDERSQKRLGYKTPKAFLEAHLLPQS</sequence>
<dbReference type="EMBL" id="JBEPME010000001">
    <property type="protein sequence ID" value="MET3655513.1"/>
    <property type="molecule type" value="Genomic_DNA"/>
</dbReference>
<evidence type="ECO:0000313" key="4">
    <source>
        <dbReference type="Proteomes" id="UP001549104"/>
    </source>
</evidence>
<name>A0ABV2K358_SPOPS</name>
<evidence type="ECO:0000313" key="3">
    <source>
        <dbReference type="EMBL" id="MET3655513.1"/>
    </source>
</evidence>
<dbReference type="InterPro" id="IPR012337">
    <property type="entry name" value="RNaseH-like_sf"/>
</dbReference>
<dbReference type="InterPro" id="IPR025948">
    <property type="entry name" value="HTH-like_dom"/>
</dbReference>
<reference evidence="3 4" key="1">
    <citation type="submission" date="2024-06" db="EMBL/GenBank/DDBJ databases">
        <title>Sorghum-associated microbial communities from plants grown in Nebraska, USA.</title>
        <authorList>
            <person name="Schachtman D."/>
        </authorList>
    </citation>
    <scope>NUCLEOTIDE SEQUENCE [LARGE SCALE GENOMIC DNA]</scope>
    <source>
        <strain evidence="3 4">1288</strain>
    </source>
</reference>
<dbReference type="InterPro" id="IPR050900">
    <property type="entry name" value="Transposase_IS3/IS150/IS904"/>
</dbReference>
<evidence type="ECO:0000256" key="1">
    <source>
        <dbReference type="ARBA" id="ARBA00002286"/>
    </source>
</evidence>
<protein>
    <submittedName>
        <fullName evidence="3">Transposase InsO family protein</fullName>
    </submittedName>
</protein>
<dbReference type="PANTHER" id="PTHR46889:SF4">
    <property type="entry name" value="TRANSPOSASE INSO FOR INSERTION SEQUENCE ELEMENT IS911B-RELATED"/>
    <property type="match status" value="1"/>
</dbReference>
<dbReference type="RefSeq" id="WP_354312103.1">
    <property type="nucleotide sequence ID" value="NZ_JBEPME010000001.1"/>
</dbReference>
<evidence type="ECO:0000259" key="2">
    <source>
        <dbReference type="PROSITE" id="PS50994"/>
    </source>
</evidence>
<accession>A0ABV2K358</accession>
<organism evidence="3 4">
    <name type="scientific">Sporosarcina psychrophila</name>
    <name type="common">Bacillus psychrophilus</name>
    <dbReference type="NCBI Taxonomy" id="1476"/>
    <lineage>
        <taxon>Bacteria</taxon>
        <taxon>Bacillati</taxon>
        <taxon>Bacillota</taxon>
        <taxon>Bacilli</taxon>
        <taxon>Bacillales</taxon>
        <taxon>Caryophanaceae</taxon>
        <taxon>Sporosarcina</taxon>
    </lineage>
</organism>
<dbReference type="PANTHER" id="PTHR46889">
    <property type="entry name" value="TRANSPOSASE INSF FOR INSERTION SEQUENCE IS3B-RELATED"/>
    <property type="match status" value="1"/>
</dbReference>
<gene>
    <name evidence="3" type="ORF">ABIC55_000597</name>
</gene>
<dbReference type="Pfam" id="PF00665">
    <property type="entry name" value="rve"/>
    <property type="match status" value="1"/>
</dbReference>
<dbReference type="NCBIfam" id="NF033516">
    <property type="entry name" value="transpos_IS3"/>
    <property type="match status" value="1"/>
</dbReference>
<dbReference type="Pfam" id="PF13276">
    <property type="entry name" value="HTH_21"/>
    <property type="match status" value="1"/>
</dbReference>
<dbReference type="Gene3D" id="3.30.420.10">
    <property type="entry name" value="Ribonuclease H-like superfamily/Ribonuclease H"/>
    <property type="match status" value="1"/>
</dbReference>
<proteinExistence type="predicted"/>